<comment type="caution">
    <text evidence="2">The sequence shown here is derived from an EMBL/GenBank/DDBJ whole genome shotgun (WGS) entry which is preliminary data.</text>
</comment>
<dbReference type="Proteomes" id="UP001165160">
    <property type="component" value="Unassembled WGS sequence"/>
</dbReference>
<evidence type="ECO:0000313" key="3">
    <source>
        <dbReference type="Proteomes" id="UP001165160"/>
    </source>
</evidence>
<keyword evidence="1" id="KW-0472">Membrane</keyword>
<name>A0A9W7BV97_9STRA</name>
<proteinExistence type="predicted"/>
<evidence type="ECO:0008006" key="4">
    <source>
        <dbReference type="Google" id="ProtNLM"/>
    </source>
</evidence>
<keyword evidence="3" id="KW-1185">Reference proteome</keyword>
<keyword evidence="1" id="KW-1133">Transmembrane helix</keyword>
<feature type="transmembrane region" description="Helical" evidence="1">
    <location>
        <begin position="70"/>
        <end position="95"/>
    </location>
</feature>
<dbReference type="EMBL" id="BRXX01000159">
    <property type="protein sequence ID" value="GMH94755.1"/>
    <property type="molecule type" value="Genomic_DNA"/>
</dbReference>
<feature type="transmembrane region" description="Helical" evidence="1">
    <location>
        <begin position="140"/>
        <end position="163"/>
    </location>
</feature>
<feature type="transmembrane region" description="Helical" evidence="1">
    <location>
        <begin position="226"/>
        <end position="250"/>
    </location>
</feature>
<evidence type="ECO:0000256" key="1">
    <source>
        <dbReference type="SAM" id="Phobius"/>
    </source>
</evidence>
<dbReference type="AlphaFoldDB" id="A0A9W7BV97"/>
<reference evidence="3" key="1">
    <citation type="journal article" date="2023" name="Commun. Biol.">
        <title>Genome analysis of Parmales, the sister group of diatoms, reveals the evolutionary specialization of diatoms from phago-mixotrophs to photoautotrophs.</title>
        <authorList>
            <person name="Ban H."/>
            <person name="Sato S."/>
            <person name="Yoshikawa S."/>
            <person name="Yamada K."/>
            <person name="Nakamura Y."/>
            <person name="Ichinomiya M."/>
            <person name="Sato N."/>
            <person name="Blanc-Mathieu R."/>
            <person name="Endo H."/>
            <person name="Kuwata A."/>
            <person name="Ogata H."/>
        </authorList>
    </citation>
    <scope>NUCLEOTIDE SEQUENCE [LARGE SCALE GENOMIC DNA]</scope>
    <source>
        <strain evidence="3">NIES 3699</strain>
    </source>
</reference>
<sequence length="292" mass="33036">MDWSSSEPSFTRAHIFDPSQLSVLALSSLTFFTCLFLKLRTSSSPSTSKHLSASLMSSPPPPSPYSASSAWLSALTFFSLCFILSWSTGVLSSVFFHPSLPPLTPPFLTFTITCFVVVFLGYWIIWPIGTVTYNRPTSPYSILFGLLDGVSESLLILSFWSLIELINLPRYLTALITFLIQGGFKSNWDLKYWNIHVAPAHNIEEWNKWKVCFVHVPNVLLTFSYFVTYGCSSLYVATQVVAVIGSTWFMRFPSPRSGYKNPPEEEQVGTYEDKGRAKFWKVDHWEGEAQLK</sequence>
<protein>
    <recommendedName>
        <fullName evidence="4">Transmembrane protein</fullName>
    </recommendedName>
</protein>
<feature type="transmembrane region" description="Helical" evidence="1">
    <location>
        <begin position="107"/>
        <end position="128"/>
    </location>
</feature>
<evidence type="ECO:0000313" key="2">
    <source>
        <dbReference type="EMBL" id="GMH94755.1"/>
    </source>
</evidence>
<organism evidence="2 3">
    <name type="scientific">Triparma verrucosa</name>
    <dbReference type="NCBI Taxonomy" id="1606542"/>
    <lineage>
        <taxon>Eukaryota</taxon>
        <taxon>Sar</taxon>
        <taxon>Stramenopiles</taxon>
        <taxon>Ochrophyta</taxon>
        <taxon>Bolidophyceae</taxon>
        <taxon>Parmales</taxon>
        <taxon>Triparmaceae</taxon>
        <taxon>Triparma</taxon>
    </lineage>
</organism>
<keyword evidence="1" id="KW-0812">Transmembrane</keyword>
<feature type="transmembrane region" description="Helical" evidence="1">
    <location>
        <begin position="20"/>
        <end position="39"/>
    </location>
</feature>
<gene>
    <name evidence="2" type="ORF">TrVE_jg11069</name>
</gene>
<accession>A0A9W7BV97</accession>